<evidence type="ECO:0000313" key="3">
    <source>
        <dbReference type="Proteomes" id="UP001419268"/>
    </source>
</evidence>
<name>A0AAP0Q4B2_9MAGN</name>
<dbReference type="EMBL" id="JBBNAG010000001">
    <property type="protein sequence ID" value="KAK9166840.1"/>
    <property type="molecule type" value="Genomic_DNA"/>
</dbReference>
<feature type="compositionally biased region" description="Basic and acidic residues" evidence="1">
    <location>
        <begin position="118"/>
        <end position="142"/>
    </location>
</feature>
<dbReference type="AlphaFoldDB" id="A0AAP0Q4B2"/>
<keyword evidence="3" id="KW-1185">Reference proteome</keyword>
<accession>A0AAP0Q4B2</accession>
<reference evidence="2 3" key="1">
    <citation type="submission" date="2024-01" db="EMBL/GenBank/DDBJ databases">
        <title>Genome assemblies of Stephania.</title>
        <authorList>
            <person name="Yang L."/>
        </authorList>
    </citation>
    <scope>NUCLEOTIDE SEQUENCE [LARGE SCALE GENOMIC DNA]</scope>
    <source>
        <strain evidence="2">JXDWG</strain>
        <tissue evidence="2">Leaf</tissue>
    </source>
</reference>
<evidence type="ECO:0000313" key="2">
    <source>
        <dbReference type="EMBL" id="KAK9166840.1"/>
    </source>
</evidence>
<feature type="region of interest" description="Disordered" evidence="1">
    <location>
        <begin position="104"/>
        <end position="153"/>
    </location>
</feature>
<gene>
    <name evidence="2" type="ORF">Scep_002031</name>
</gene>
<protein>
    <submittedName>
        <fullName evidence="2">Uncharacterized protein</fullName>
    </submittedName>
</protein>
<evidence type="ECO:0000256" key="1">
    <source>
        <dbReference type="SAM" id="MobiDB-lite"/>
    </source>
</evidence>
<proteinExistence type="predicted"/>
<organism evidence="2 3">
    <name type="scientific">Stephania cephalantha</name>
    <dbReference type="NCBI Taxonomy" id="152367"/>
    <lineage>
        <taxon>Eukaryota</taxon>
        <taxon>Viridiplantae</taxon>
        <taxon>Streptophyta</taxon>
        <taxon>Embryophyta</taxon>
        <taxon>Tracheophyta</taxon>
        <taxon>Spermatophyta</taxon>
        <taxon>Magnoliopsida</taxon>
        <taxon>Ranunculales</taxon>
        <taxon>Menispermaceae</taxon>
        <taxon>Menispermoideae</taxon>
        <taxon>Cissampelideae</taxon>
        <taxon>Stephania</taxon>
    </lineage>
</organism>
<sequence>MGVQLAVTYCREALSMVARRSTRRFNFGNFGIVRLRLHDMGREANEFAKTFTEAGHRVKKKTSTILKVNFTKAYNKSPASVADADDRARDERARVGLWRERRTIGEAEARTGGSTVAGERETARAEGEADPRWWDRRARDGESGGWQARDGES</sequence>
<comment type="caution">
    <text evidence="2">The sequence shown here is derived from an EMBL/GenBank/DDBJ whole genome shotgun (WGS) entry which is preliminary data.</text>
</comment>
<dbReference type="Proteomes" id="UP001419268">
    <property type="component" value="Unassembled WGS sequence"/>
</dbReference>